<evidence type="ECO:0000256" key="4">
    <source>
        <dbReference type="ARBA" id="ARBA00022630"/>
    </source>
</evidence>
<dbReference type="Pfam" id="PF02852">
    <property type="entry name" value="Pyr_redox_dim"/>
    <property type="match status" value="1"/>
</dbReference>
<protein>
    <recommendedName>
        <fullName evidence="3 14">Dihydrolipoyl dehydrogenase</fullName>
        <ecNumber evidence="2 14">1.8.1.4</ecNumber>
    </recommendedName>
</protein>
<dbReference type="InterPro" id="IPR004099">
    <property type="entry name" value="Pyr_nucl-diS_OxRdtase_dimer"/>
</dbReference>
<feature type="disulfide bond" description="Redox-active" evidence="13">
    <location>
        <begin position="42"/>
        <end position="47"/>
    </location>
</feature>
<sequence length="471" mass="50137">MEMQYDLIVIGAGPGGYPAAIRAAQGGKKVAVVEKGRLGGTCLNNGCIPVKTLLHSSGLYRKMREASGEGIRVTDVQLDGAALHKRQKEVIQTLQEGIALQFKKNKIALYQGKAVITEENCVMVTSEADGQTSRLTARHILIAAGSEPAMLPIPGISSPGVENSTSILSGERLYDHLIIIGGGVIGMEFAQFYSDLGKKVTVLEAMDRILPGMDKEISQNLKMILKKRGVDVHTKAAVTRVEKMEQGGWLCYYKEGSDPEKTEQESWISADGLLVAVGRRACGEGVFSPEMAIRAGVEKGKIPADENYQTRIPGIYAAGDVTGGIQLAHAATAQGLLALDHMEGRCPSRNLQIIPSCVYTDPEIACAGITADEAKAAGIPVKASKYIMSLNGKSLLSGQERGFIKLVAEEGTGRLLGAQLMCARATDMIGAPALAIATHRTVQELAATVLPHPTFGEGIGEAAQELCRRME</sequence>
<evidence type="ECO:0000256" key="12">
    <source>
        <dbReference type="PIRSR" id="PIRSR000350-3"/>
    </source>
</evidence>
<dbReference type="Gene3D" id="3.50.50.60">
    <property type="entry name" value="FAD/NAD(P)-binding domain"/>
    <property type="match status" value="2"/>
</dbReference>
<dbReference type="GO" id="GO:0005737">
    <property type="term" value="C:cytoplasm"/>
    <property type="evidence" value="ECO:0007669"/>
    <property type="project" value="UniProtKB-ARBA"/>
</dbReference>
<evidence type="ECO:0000256" key="5">
    <source>
        <dbReference type="ARBA" id="ARBA00022827"/>
    </source>
</evidence>
<accession>A0A1E3A9E9</accession>
<comment type="catalytic activity">
    <reaction evidence="10 14">
        <text>N(6)-[(R)-dihydrolipoyl]-L-lysyl-[protein] + NAD(+) = N(6)-[(R)-lipoyl]-L-lysyl-[protein] + NADH + H(+)</text>
        <dbReference type="Rhea" id="RHEA:15045"/>
        <dbReference type="Rhea" id="RHEA-COMP:10474"/>
        <dbReference type="Rhea" id="RHEA-COMP:10475"/>
        <dbReference type="ChEBI" id="CHEBI:15378"/>
        <dbReference type="ChEBI" id="CHEBI:57540"/>
        <dbReference type="ChEBI" id="CHEBI:57945"/>
        <dbReference type="ChEBI" id="CHEBI:83099"/>
        <dbReference type="ChEBI" id="CHEBI:83100"/>
        <dbReference type="EC" id="1.8.1.4"/>
    </reaction>
</comment>
<feature type="binding site" evidence="12">
    <location>
        <position position="320"/>
    </location>
    <ligand>
        <name>FAD</name>
        <dbReference type="ChEBI" id="CHEBI:57692"/>
    </ligand>
</feature>
<evidence type="ECO:0000256" key="7">
    <source>
        <dbReference type="ARBA" id="ARBA00023027"/>
    </source>
</evidence>
<comment type="cofactor">
    <cofactor evidence="12 14">
        <name>FAD</name>
        <dbReference type="ChEBI" id="CHEBI:57692"/>
    </cofactor>
    <text evidence="12 14">Binds 1 FAD per subunit.</text>
</comment>
<keyword evidence="9 14" id="KW-0676">Redox-active center</keyword>
<keyword evidence="5 12" id="KW-0274">FAD</keyword>
<evidence type="ECO:0000313" key="17">
    <source>
        <dbReference type="EMBL" id="ODM05382.1"/>
    </source>
</evidence>
<evidence type="ECO:0000259" key="16">
    <source>
        <dbReference type="Pfam" id="PF07992"/>
    </source>
</evidence>
<dbReference type="InterPro" id="IPR016156">
    <property type="entry name" value="FAD/NAD-linked_Rdtase_dimer_sf"/>
</dbReference>
<feature type="binding site" evidence="12">
    <location>
        <position position="278"/>
    </location>
    <ligand>
        <name>NAD(+)</name>
        <dbReference type="ChEBI" id="CHEBI:57540"/>
    </ligand>
</feature>
<dbReference type="Gene3D" id="3.30.390.30">
    <property type="match status" value="1"/>
</dbReference>
<feature type="domain" description="FAD/NAD(P)-binding" evidence="16">
    <location>
        <begin position="5"/>
        <end position="335"/>
    </location>
</feature>
<evidence type="ECO:0000256" key="3">
    <source>
        <dbReference type="ARBA" id="ARBA00016961"/>
    </source>
</evidence>
<evidence type="ECO:0000256" key="8">
    <source>
        <dbReference type="ARBA" id="ARBA00023157"/>
    </source>
</evidence>
<evidence type="ECO:0000256" key="9">
    <source>
        <dbReference type="ARBA" id="ARBA00023284"/>
    </source>
</evidence>
<evidence type="ECO:0000256" key="13">
    <source>
        <dbReference type="PIRSR" id="PIRSR000350-4"/>
    </source>
</evidence>
<evidence type="ECO:0000256" key="2">
    <source>
        <dbReference type="ARBA" id="ARBA00012608"/>
    </source>
</evidence>
<dbReference type="InterPro" id="IPR023753">
    <property type="entry name" value="FAD/NAD-binding_dom"/>
</dbReference>
<dbReference type="GO" id="GO:0006103">
    <property type="term" value="P:2-oxoglutarate metabolic process"/>
    <property type="evidence" value="ECO:0007669"/>
    <property type="project" value="TreeGrafter"/>
</dbReference>
<dbReference type="SUPFAM" id="SSF51905">
    <property type="entry name" value="FAD/NAD(P)-binding domain"/>
    <property type="match status" value="1"/>
</dbReference>
<gene>
    <name evidence="17" type="primary">pdhD</name>
    <name evidence="17" type="ORF">BEI61_01270</name>
</gene>
<dbReference type="PATRIC" id="fig|1432052.4.peg.1426"/>
<evidence type="ECO:0000256" key="14">
    <source>
        <dbReference type="RuleBase" id="RU003692"/>
    </source>
</evidence>
<comment type="caution">
    <text evidence="17">The sequence shown here is derived from an EMBL/GenBank/DDBJ whole genome shotgun (WGS) entry which is preliminary data.</text>
</comment>
<dbReference type="InterPro" id="IPR036188">
    <property type="entry name" value="FAD/NAD-bd_sf"/>
</dbReference>
<dbReference type="EC" id="1.8.1.4" evidence="2 14"/>
<dbReference type="InterPro" id="IPR001100">
    <property type="entry name" value="Pyr_nuc-diS_OxRdtase"/>
</dbReference>
<dbReference type="FunFam" id="3.30.390.30:FF:000001">
    <property type="entry name" value="Dihydrolipoyl dehydrogenase"/>
    <property type="match status" value="1"/>
</dbReference>
<dbReference type="PROSITE" id="PS00076">
    <property type="entry name" value="PYRIDINE_REDOX_1"/>
    <property type="match status" value="1"/>
</dbReference>
<comment type="similarity">
    <text evidence="1 14">Belongs to the class-I pyridine nucleotide-disulfide oxidoreductase family.</text>
</comment>
<dbReference type="GO" id="GO:0050660">
    <property type="term" value="F:flavin adenine dinucleotide binding"/>
    <property type="evidence" value="ECO:0007669"/>
    <property type="project" value="InterPro"/>
</dbReference>
<dbReference type="GO" id="GO:0004148">
    <property type="term" value="F:dihydrolipoyl dehydrogenase (NADH) activity"/>
    <property type="evidence" value="ECO:0007669"/>
    <property type="project" value="UniProtKB-EC"/>
</dbReference>
<feature type="active site" description="Proton acceptor" evidence="11">
    <location>
        <position position="452"/>
    </location>
</feature>
<dbReference type="PIRSF" id="PIRSF000350">
    <property type="entry name" value="Mercury_reductase_MerA"/>
    <property type="match status" value="1"/>
</dbReference>
<dbReference type="AlphaFoldDB" id="A0A1E3A9E9"/>
<dbReference type="RefSeq" id="WP_069151671.1">
    <property type="nucleotide sequence ID" value="NZ_MCGH01000002.1"/>
</dbReference>
<keyword evidence="6 14" id="KW-0560">Oxidoreductase</keyword>
<dbReference type="InterPro" id="IPR006258">
    <property type="entry name" value="Lipoamide_DH"/>
</dbReference>
<keyword evidence="7 12" id="KW-0520">NAD</keyword>
<keyword evidence="8" id="KW-1015">Disulfide bond</keyword>
<feature type="binding site" evidence="12">
    <location>
        <position position="51"/>
    </location>
    <ligand>
        <name>FAD</name>
        <dbReference type="ChEBI" id="CHEBI:57692"/>
    </ligand>
</feature>
<dbReference type="SUPFAM" id="SSF55424">
    <property type="entry name" value="FAD/NAD-linked reductases, dimerisation (C-terminal) domain"/>
    <property type="match status" value="1"/>
</dbReference>
<dbReference type="InterPro" id="IPR012999">
    <property type="entry name" value="Pyr_OxRdtase_I_AS"/>
</dbReference>
<proteinExistence type="inferred from homology"/>
<dbReference type="NCBIfam" id="TIGR01350">
    <property type="entry name" value="lipoamide_DH"/>
    <property type="match status" value="1"/>
</dbReference>
<dbReference type="PANTHER" id="PTHR22912">
    <property type="entry name" value="DISULFIDE OXIDOREDUCTASE"/>
    <property type="match status" value="1"/>
</dbReference>
<evidence type="ECO:0000259" key="15">
    <source>
        <dbReference type="Pfam" id="PF02852"/>
    </source>
</evidence>
<dbReference type="PANTHER" id="PTHR22912:SF151">
    <property type="entry name" value="DIHYDROLIPOYL DEHYDROGENASE, MITOCHONDRIAL"/>
    <property type="match status" value="1"/>
</dbReference>
<dbReference type="InterPro" id="IPR050151">
    <property type="entry name" value="Class-I_Pyr_Nuc-Dis_Oxidored"/>
</dbReference>
<keyword evidence="12" id="KW-0547">Nucleotide-binding</keyword>
<dbReference type="PRINTS" id="PR00411">
    <property type="entry name" value="PNDRDTASEI"/>
</dbReference>
<dbReference type="PRINTS" id="PR00368">
    <property type="entry name" value="FADPNR"/>
</dbReference>
<feature type="binding site" evidence="12">
    <location>
        <position position="204"/>
    </location>
    <ligand>
        <name>NAD(+)</name>
        <dbReference type="ChEBI" id="CHEBI:57540"/>
    </ligand>
</feature>
<reference evidence="17 18" key="1">
    <citation type="submission" date="2016-07" db="EMBL/GenBank/DDBJ databases">
        <title>Characterization of isolates of Eisenbergiella tayi derived from blood cultures, using whole genome sequencing.</title>
        <authorList>
            <person name="Burdz T."/>
            <person name="Wiebe D."/>
            <person name="Huynh C."/>
            <person name="Bernard K."/>
        </authorList>
    </citation>
    <scope>NUCLEOTIDE SEQUENCE [LARGE SCALE GENOMIC DNA]</scope>
    <source>
        <strain evidence="17 18">NML 110608</strain>
    </source>
</reference>
<name>A0A1E3A9E9_9FIRM</name>
<dbReference type="Pfam" id="PF07992">
    <property type="entry name" value="Pyr_redox_2"/>
    <property type="match status" value="1"/>
</dbReference>
<evidence type="ECO:0000256" key="11">
    <source>
        <dbReference type="PIRSR" id="PIRSR000350-2"/>
    </source>
</evidence>
<dbReference type="EMBL" id="MCGH01000002">
    <property type="protein sequence ID" value="ODM05382.1"/>
    <property type="molecule type" value="Genomic_DNA"/>
</dbReference>
<evidence type="ECO:0000256" key="10">
    <source>
        <dbReference type="ARBA" id="ARBA00049187"/>
    </source>
</evidence>
<feature type="domain" description="Pyridine nucleotide-disulphide oxidoreductase dimerisation" evidence="15">
    <location>
        <begin position="354"/>
        <end position="463"/>
    </location>
</feature>
<feature type="binding site" evidence="12">
    <location>
        <begin position="181"/>
        <end position="188"/>
    </location>
    <ligand>
        <name>NAD(+)</name>
        <dbReference type="ChEBI" id="CHEBI:57540"/>
    </ligand>
</feature>
<organism evidence="17 18">
    <name type="scientific">Eisenbergiella tayi</name>
    <dbReference type="NCBI Taxonomy" id="1432052"/>
    <lineage>
        <taxon>Bacteria</taxon>
        <taxon>Bacillati</taxon>
        <taxon>Bacillota</taxon>
        <taxon>Clostridia</taxon>
        <taxon>Lachnospirales</taxon>
        <taxon>Lachnospiraceae</taxon>
        <taxon>Eisenbergiella</taxon>
    </lineage>
</organism>
<dbReference type="Proteomes" id="UP000094067">
    <property type="component" value="Unassembled WGS sequence"/>
</dbReference>
<comment type="miscellaneous">
    <text evidence="14">The active site is a redox-active disulfide bond.</text>
</comment>
<evidence type="ECO:0000313" key="18">
    <source>
        <dbReference type="Proteomes" id="UP000094067"/>
    </source>
</evidence>
<evidence type="ECO:0000256" key="6">
    <source>
        <dbReference type="ARBA" id="ARBA00023002"/>
    </source>
</evidence>
<evidence type="ECO:0000256" key="1">
    <source>
        <dbReference type="ARBA" id="ARBA00007532"/>
    </source>
</evidence>
<keyword evidence="4 14" id="KW-0285">Flavoprotein</keyword>